<dbReference type="Pfam" id="PF01764">
    <property type="entry name" value="Lipase_3"/>
    <property type="match status" value="1"/>
</dbReference>
<comment type="similarity">
    <text evidence="2">Belongs to the AB hydrolase superfamily. Lipase family. Class 3 subfamily.</text>
</comment>
<dbReference type="InterPro" id="IPR029058">
    <property type="entry name" value="AB_hydrolase_fold"/>
</dbReference>
<evidence type="ECO:0000313" key="8">
    <source>
        <dbReference type="Proteomes" id="UP000053257"/>
    </source>
</evidence>
<evidence type="ECO:0000256" key="3">
    <source>
        <dbReference type="ARBA" id="ARBA00047591"/>
    </source>
</evidence>
<dbReference type="HOGENOM" id="CLU_032957_9_0_1"/>
<reference evidence="7 8" key="1">
    <citation type="journal article" date="2014" name="PLoS Genet.">
        <title>Analysis of the Phlebiopsis gigantea genome, transcriptome and secretome provides insight into its pioneer colonization strategies of wood.</title>
        <authorList>
            <person name="Hori C."/>
            <person name="Ishida T."/>
            <person name="Igarashi K."/>
            <person name="Samejima M."/>
            <person name="Suzuki H."/>
            <person name="Master E."/>
            <person name="Ferreira P."/>
            <person name="Ruiz-Duenas F.J."/>
            <person name="Held B."/>
            <person name="Canessa P."/>
            <person name="Larrondo L.F."/>
            <person name="Schmoll M."/>
            <person name="Druzhinina I.S."/>
            <person name="Kubicek C.P."/>
            <person name="Gaskell J.A."/>
            <person name="Kersten P."/>
            <person name="St John F."/>
            <person name="Glasner J."/>
            <person name="Sabat G."/>
            <person name="Splinter BonDurant S."/>
            <person name="Syed K."/>
            <person name="Yadav J."/>
            <person name="Mgbeahuruike A.C."/>
            <person name="Kovalchuk A."/>
            <person name="Asiegbu F.O."/>
            <person name="Lackner G."/>
            <person name="Hoffmeister D."/>
            <person name="Rencoret J."/>
            <person name="Gutierrez A."/>
            <person name="Sun H."/>
            <person name="Lindquist E."/>
            <person name="Barry K."/>
            <person name="Riley R."/>
            <person name="Grigoriev I.V."/>
            <person name="Henrissat B."/>
            <person name="Kues U."/>
            <person name="Berka R.M."/>
            <person name="Martinez A.T."/>
            <person name="Covert S.F."/>
            <person name="Blanchette R.A."/>
            <person name="Cullen D."/>
        </authorList>
    </citation>
    <scope>NUCLEOTIDE SEQUENCE [LARGE SCALE GENOMIC DNA]</scope>
    <source>
        <strain evidence="7 8">11061_1 CR5-6</strain>
    </source>
</reference>
<feature type="chain" id="PRO_5002181363" description="Fungal lipase-type domain-containing protein" evidence="5">
    <location>
        <begin position="20"/>
        <end position="290"/>
    </location>
</feature>
<organism evidence="7 8">
    <name type="scientific">Phlebiopsis gigantea (strain 11061_1 CR5-6)</name>
    <name type="common">White-rot fungus</name>
    <name type="synonym">Peniophora gigantea</name>
    <dbReference type="NCBI Taxonomy" id="745531"/>
    <lineage>
        <taxon>Eukaryota</taxon>
        <taxon>Fungi</taxon>
        <taxon>Dikarya</taxon>
        <taxon>Basidiomycota</taxon>
        <taxon>Agaricomycotina</taxon>
        <taxon>Agaricomycetes</taxon>
        <taxon>Polyporales</taxon>
        <taxon>Phanerochaetaceae</taxon>
        <taxon>Phlebiopsis</taxon>
    </lineage>
</organism>
<keyword evidence="1" id="KW-1015">Disulfide bond</keyword>
<feature type="signal peptide" evidence="5">
    <location>
        <begin position="1"/>
        <end position="19"/>
    </location>
</feature>
<keyword evidence="5" id="KW-0732">Signal</keyword>
<evidence type="ECO:0000256" key="4">
    <source>
        <dbReference type="ARBA" id="ARBA00048461"/>
    </source>
</evidence>
<dbReference type="InterPro" id="IPR002921">
    <property type="entry name" value="Fungal_lipase-type"/>
</dbReference>
<name>A0A0C3SFW7_PHLG1</name>
<evidence type="ECO:0000256" key="2">
    <source>
        <dbReference type="ARBA" id="ARBA00043996"/>
    </source>
</evidence>
<dbReference type="InterPro" id="IPR051218">
    <property type="entry name" value="Sec_MonoDiacylglyc_Lipase"/>
</dbReference>
<dbReference type="EMBL" id="KN840438">
    <property type="protein sequence ID" value="KIP12805.1"/>
    <property type="molecule type" value="Genomic_DNA"/>
</dbReference>
<feature type="domain" description="Fungal lipase-type" evidence="6">
    <location>
        <begin position="110"/>
        <end position="251"/>
    </location>
</feature>
<dbReference type="AlphaFoldDB" id="A0A0C3SFW7"/>
<dbReference type="GO" id="GO:0006629">
    <property type="term" value="P:lipid metabolic process"/>
    <property type="evidence" value="ECO:0007669"/>
    <property type="project" value="InterPro"/>
</dbReference>
<comment type="catalytic activity">
    <reaction evidence="4">
        <text>a monoacylglycerol + H2O = glycerol + a fatty acid + H(+)</text>
        <dbReference type="Rhea" id="RHEA:15245"/>
        <dbReference type="ChEBI" id="CHEBI:15377"/>
        <dbReference type="ChEBI" id="CHEBI:15378"/>
        <dbReference type="ChEBI" id="CHEBI:17408"/>
        <dbReference type="ChEBI" id="CHEBI:17754"/>
        <dbReference type="ChEBI" id="CHEBI:28868"/>
    </reaction>
</comment>
<evidence type="ECO:0000259" key="6">
    <source>
        <dbReference type="Pfam" id="PF01764"/>
    </source>
</evidence>
<evidence type="ECO:0000313" key="7">
    <source>
        <dbReference type="EMBL" id="KIP12805.1"/>
    </source>
</evidence>
<sequence length="290" mass="30068">MFALPFLLALSASLPLAFAAPLPLFGINFGSGSTADGTPSAVSQSTVDSTLLRPAQFARVAYCSPASVTALSCGAPCEAINQVKVLTAGGDQGETPRFYVATDPQTQSVVVAHEGTDPDKLLSIANDAEFAQVAMNATLFPSAAKGTLVHDGFQKTQGRTADIILSTVKSALSSSGFSRVLVTGHSLGAAVATLDATMLRMQLPSSVEVDSVVFGLPRVGNQQFADMVDSLFPTFTHVTNQKDPVPSVPPRFLSYQHASGEVHITSVNSAGDGTLVACPGQENDVSRTPV</sequence>
<gene>
    <name evidence="7" type="ORF">PHLGIDRAFT_61329</name>
</gene>
<proteinExistence type="inferred from homology"/>
<evidence type="ECO:0000256" key="1">
    <source>
        <dbReference type="ARBA" id="ARBA00023157"/>
    </source>
</evidence>
<comment type="catalytic activity">
    <reaction evidence="3">
        <text>a diacylglycerol + H2O = a monoacylglycerol + a fatty acid + H(+)</text>
        <dbReference type="Rhea" id="RHEA:32731"/>
        <dbReference type="ChEBI" id="CHEBI:15377"/>
        <dbReference type="ChEBI" id="CHEBI:15378"/>
        <dbReference type="ChEBI" id="CHEBI:17408"/>
        <dbReference type="ChEBI" id="CHEBI:18035"/>
        <dbReference type="ChEBI" id="CHEBI:28868"/>
    </reaction>
</comment>
<keyword evidence="8" id="KW-1185">Reference proteome</keyword>
<dbReference type="PANTHER" id="PTHR45856">
    <property type="entry name" value="ALPHA/BETA-HYDROLASES SUPERFAMILY PROTEIN"/>
    <property type="match status" value="1"/>
</dbReference>
<dbReference type="PANTHER" id="PTHR45856:SF25">
    <property type="entry name" value="FUNGAL LIPASE-LIKE DOMAIN-CONTAINING PROTEIN"/>
    <property type="match status" value="1"/>
</dbReference>
<protein>
    <recommendedName>
        <fullName evidence="6">Fungal lipase-type domain-containing protein</fullName>
    </recommendedName>
</protein>
<dbReference type="Proteomes" id="UP000053257">
    <property type="component" value="Unassembled WGS sequence"/>
</dbReference>
<evidence type="ECO:0000256" key="5">
    <source>
        <dbReference type="SAM" id="SignalP"/>
    </source>
</evidence>
<dbReference type="Gene3D" id="3.40.50.1820">
    <property type="entry name" value="alpha/beta hydrolase"/>
    <property type="match status" value="1"/>
</dbReference>
<accession>A0A0C3SFW7</accession>
<dbReference type="CDD" id="cd00519">
    <property type="entry name" value="Lipase_3"/>
    <property type="match status" value="1"/>
</dbReference>
<dbReference type="OrthoDB" id="426718at2759"/>
<dbReference type="SUPFAM" id="SSF53474">
    <property type="entry name" value="alpha/beta-Hydrolases"/>
    <property type="match status" value="1"/>
</dbReference>